<evidence type="ECO:0000256" key="2">
    <source>
        <dbReference type="ARBA" id="ARBA00023015"/>
    </source>
</evidence>
<sequence>MEFDLLQAFCQLAKSGNYRLASEQLYITQSALTKKIQRLESNIGASLFSRGRNGAELTHVGKTLLPEAQRLVHSMQAFEQLSGSVVKGTQGHLNIGFGVSTYHEAPKLIAAYKQQQPNVHITLNDTPSKQQTDELLSHELDISFNRIPNSAGLESLTLFNDSLVIAVHKDLLKLAPGNDQVLSKLSKWPYLKLAQHRGPGLDRQIQQYCLSNKIDLSKTQEADDILTLLALVSANIGFTIVPSSAQFISNTDVEFITLEGEHATWPVGLIWNGESENPLRDRFVEFVADQKEN</sequence>
<gene>
    <name evidence="6" type="ORF">CWO07_07870</name>
</gene>
<dbReference type="GO" id="GO:0003700">
    <property type="term" value="F:DNA-binding transcription factor activity"/>
    <property type="evidence" value="ECO:0007669"/>
    <property type="project" value="InterPro"/>
</dbReference>
<organism evidence="6 7">
    <name type="scientific">Vibrio splendidus</name>
    <dbReference type="NCBI Taxonomy" id="29497"/>
    <lineage>
        <taxon>Bacteria</taxon>
        <taxon>Pseudomonadati</taxon>
        <taxon>Pseudomonadota</taxon>
        <taxon>Gammaproteobacteria</taxon>
        <taxon>Vibrionales</taxon>
        <taxon>Vibrionaceae</taxon>
        <taxon>Vibrio</taxon>
    </lineage>
</organism>
<dbReference type="CDD" id="cd08414">
    <property type="entry name" value="PBP2_LTTR_aromatics_like"/>
    <property type="match status" value="1"/>
</dbReference>
<proteinExistence type="inferred from homology"/>
<feature type="domain" description="HTH lysR-type" evidence="5">
    <location>
        <begin position="1"/>
        <end position="58"/>
    </location>
</feature>
<evidence type="ECO:0000313" key="7">
    <source>
        <dbReference type="Proteomes" id="UP000244197"/>
    </source>
</evidence>
<dbReference type="PRINTS" id="PR00039">
    <property type="entry name" value="HTHLYSR"/>
</dbReference>
<dbReference type="SUPFAM" id="SSF46785">
    <property type="entry name" value="Winged helix' DNA-binding domain"/>
    <property type="match status" value="1"/>
</dbReference>
<dbReference type="Proteomes" id="UP000244197">
    <property type="component" value="Unassembled WGS sequence"/>
</dbReference>
<keyword evidence="3" id="KW-0238">DNA-binding</keyword>
<dbReference type="RefSeq" id="WP_108187530.1">
    <property type="nucleotide sequence ID" value="NZ_PIFK01000012.1"/>
</dbReference>
<dbReference type="PROSITE" id="PS50931">
    <property type="entry name" value="HTH_LYSR"/>
    <property type="match status" value="1"/>
</dbReference>
<dbReference type="PANTHER" id="PTHR30346:SF17">
    <property type="entry name" value="LYSR FAMILY TRANSCRIPTIONAL REGULATOR"/>
    <property type="match status" value="1"/>
</dbReference>
<dbReference type="AlphaFoldDB" id="A0A2T5EXV9"/>
<dbReference type="InterPro" id="IPR036388">
    <property type="entry name" value="WH-like_DNA-bd_sf"/>
</dbReference>
<dbReference type="InterPro" id="IPR000847">
    <property type="entry name" value="LysR_HTH_N"/>
</dbReference>
<evidence type="ECO:0000256" key="1">
    <source>
        <dbReference type="ARBA" id="ARBA00009437"/>
    </source>
</evidence>
<dbReference type="EMBL" id="PIFK01000012">
    <property type="protein sequence ID" value="PTP37537.1"/>
    <property type="molecule type" value="Genomic_DNA"/>
</dbReference>
<dbReference type="SUPFAM" id="SSF53850">
    <property type="entry name" value="Periplasmic binding protein-like II"/>
    <property type="match status" value="1"/>
</dbReference>
<evidence type="ECO:0000256" key="4">
    <source>
        <dbReference type="ARBA" id="ARBA00023163"/>
    </source>
</evidence>
<accession>A0A2T5EXV9</accession>
<dbReference type="Pfam" id="PF03466">
    <property type="entry name" value="LysR_substrate"/>
    <property type="match status" value="1"/>
</dbReference>
<protein>
    <submittedName>
        <fullName evidence="6">LysR family transcriptional regulator</fullName>
    </submittedName>
</protein>
<comment type="caution">
    <text evidence="6">The sequence shown here is derived from an EMBL/GenBank/DDBJ whole genome shotgun (WGS) entry which is preliminary data.</text>
</comment>
<dbReference type="GO" id="GO:0032993">
    <property type="term" value="C:protein-DNA complex"/>
    <property type="evidence" value="ECO:0007669"/>
    <property type="project" value="TreeGrafter"/>
</dbReference>
<evidence type="ECO:0000259" key="5">
    <source>
        <dbReference type="PROSITE" id="PS50931"/>
    </source>
</evidence>
<evidence type="ECO:0000313" key="6">
    <source>
        <dbReference type="EMBL" id="PTP37537.1"/>
    </source>
</evidence>
<dbReference type="InterPro" id="IPR036390">
    <property type="entry name" value="WH_DNA-bd_sf"/>
</dbReference>
<evidence type="ECO:0000256" key="3">
    <source>
        <dbReference type="ARBA" id="ARBA00023125"/>
    </source>
</evidence>
<name>A0A2T5EXV9_VIBSP</name>
<dbReference type="PANTHER" id="PTHR30346">
    <property type="entry name" value="TRANSCRIPTIONAL DUAL REGULATOR HCAR-RELATED"/>
    <property type="match status" value="1"/>
</dbReference>
<reference evidence="6 7" key="1">
    <citation type="submission" date="2017-11" db="EMBL/GenBank/DDBJ databases">
        <title>Population delineation of vibrios coincides with oyster pathogenicity.</title>
        <authorList>
            <person name="Bruto M."/>
            <person name="Labreuche Y."/>
            <person name="James A."/>
            <person name="Piel D."/>
            <person name="Chenivesse S."/>
            <person name="Petton B."/>
            <person name="Polz M.F."/>
            <person name="Le Roux F."/>
        </authorList>
    </citation>
    <scope>NUCLEOTIDE SEQUENCE [LARGE SCALE GENOMIC DNA]</scope>
    <source>
        <strain evidence="6 7">FF_144</strain>
    </source>
</reference>
<dbReference type="Pfam" id="PF00126">
    <property type="entry name" value="HTH_1"/>
    <property type="match status" value="1"/>
</dbReference>
<dbReference type="Gene3D" id="1.10.10.10">
    <property type="entry name" value="Winged helix-like DNA-binding domain superfamily/Winged helix DNA-binding domain"/>
    <property type="match status" value="1"/>
</dbReference>
<keyword evidence="4" id="KW-0804">Transcription</keyword>
<comment type="similarity">
    <text evidence="1">Belongs to the LysR transcriptional regulatory family.</text>
</comment>
<keyword evidence="2" id="KW-0805">Transcription regulation</keyword>
<dbReference type="GO" id="GO:0003677">
    <property type="term" value="F:DNA binding"/>
    <property type="evidence" value="ECO:0007669"/>
    <property type="project" value="UniProtKB-KW"/>
</dbReference>
<dbReference type="Gene3D" id="3.40.190.10">
    <property type="entry name" value="Periplasmic binding protein-like II"/>
    <property type="match status" value="2"/>
</dbReference>
<dbReference type="InterPro" id="IPR005119">
    <property type="entry name" value="LysR_subst-bd"/>
</dbReference>